<protein>
    <submittedName>
        <fullName evidence="1">Uncharacterized protein</fullName>
    </submittedName>
</protein>
<sequence length="63" mass="7115">MPDDYKFSGQSQSERGWATFEGGAILPVILLSRTQVAETNSGKASKTWKKEEWKSFEFDLTAK</sequence>
<reference evidence="1 2" key="1">
    <citation type="journal article" date="2020" name="Mol. Biol. Evol.">
        <title>Distinct Expression and Methylation Patterns for Genes with Different Fates following a Single Whole-Genome Duplication in Flowering Plants.</title>
        <authorList>
            <person name="Shi T."/>
            <person name="Rahmani R.S."/>
            <person name="Gugger P.F."/>
            <person name="Wang M."/>
            <person name="Li H."/>
            <person name="Zhang Y."/>
            <person name="Li Z."/>
            <person name="Wang Q."/>
            <person name="Van de Peer Y."/>
            <person name="Marchal K."/>
            <person name="Chen J."/>
        </authorList>
    </citation>
    <scope>NUCLEOTIDE SEQUENCE [LARGE SCALE GENOMIC DNA]</scope>
    <source>
        <tissue evidence="1">Leaf</tissue>
    </source>
</reference>
<dbReference type="Proteomes" id="UP000607653">
    <property type="component" value="Unassembled WGS sequence"/>
</dbReference>
<accession>A0A822YHH5</accession>
<comment type="caution">
    <text evidence="1">The sequence shown here is derived from an EMBL/GenBank/DDBJ whole genome shotgun (WGS) entry which is preliminary data.</text>
</comment>
<organism evidence="1 2">
    <name type="scientific">Nelumbo nucifera</name>
    <name type="common">Sacred lotus</name>
    <dbReference type="NCBI Taxonomy" id="4432"/>
    <lineage>
        <taxon>Eukaryota</taxon>
        <taxon>Viridiplantae</taxon>
        <taxon>Streptophyta</taxon>
        <taxon>Embryophyta</taxon>
        <taxon>Tracheophyta</taxon>
        <taxon>Spermatophyta</taxon>
        <taxon>Magnoliopsida</taxon>
        <taxon>Proteales</taxon>
        <taxon>Nelumbonaceae</taxon>
        <taxon>Nelumbo</taxon>
    </lineage>
</organism>
<proteinExistence type="predicted"/>
<evidence type="ECO:0000313" key="2">
    <source>
        <dbReference type="Proteomes" id="UP000607653"/>
    </source>
</evidence>
<dbReference type="AlphaFoldDB" id="A0A822YHH5"/>
<keyword evidence="2" id="KW-1185">Reference proteome</keyword>
<name>A0A822YHH5_NELNU</name>
<dbReference type="EMBL" id="DUZY01000003">
    <property type="protein sequence ID" value="DAD31892.1"/>
    <property type="molecule type" value="Genomic_DNA"/>
</dbReference>
<evidence type="ECO:0000313" key="1">
    <source>
        <dbReference type="EMBL" id="DAD31892.1"/>
    </source>
</evidence>
<gene>
    <name evidence="1" type="ORF">HUJ06_010743</name>
</gene>